<reference evidence="10 11" key="1">
    <citation type="journal article" date="2018" name="Proc. Natl. Acad. Sci. U.S.A.">
        <title>Phylogenomics and the evolution of hemipteroid insects.</title>
        <authorList>
            <person name="Johnson K.P."/>
            <person name="Dietrich C.H."/>
            <person name="Friedrich F."/>
            <person name="Beutel R.G."/>
            <person name="Wipfler B."/>
            <person name="Peters R.S."/>
            <person name="Allen J.M."/>
            <person name="Petersen M."/>
            <person name="Donath A."/>
            <person name="Walden K.K."/>
            <person name="Kozlov A.M."/>
            <person name="Podsiadlowski L."/>
            <person name="Mayer C."/>
            <person name="Meusemann K."/>
            <person name="Vasilikopoulos A."/>
            <person name="Waterhouse R.M."/>
            <person name="Cameron S.L."/>
            <person name="Weirauch C."/>
            <person name="Swanson D.R."/>
            <person name="Percy D.M."/>
            <person name="Hardy N.B."/>
            <person name="Terry I."/>
            <person name="Liu S."/>
            <person name="Zhou X."/>
            <person name="Misof B."/>
            <person name="Robertson H.M."/>
            <person name="Yoshizawa K."/>
        </authorList>
    </citation>
    <scope>NUCLEOTIDE SEQUENCE</scope>
    <source>
        <tissue evidence="10 11">Whole organism</tissue>
    </source>
</reference>
<dbReference type="GO" id="GO:0003676">
    <property type="term" value="F:nucleic acid binding"/>
    <property type="evidence" value="ECO:0007669"/>
    <property type="project" value="InterPro"/>
</dbReference>
<sequence>MAYNSNIVFFDVETSGGNKQNCEILQLAGRCGNNVYSTYVQPTGSIHQACTDVHGISLYNGRLIKNGQYLPVKDLYSALMGFLQFLEQQGYEKVYLTAYNGVCMDFPLLYRDCRRNNLEDRLFDVVAGSSDTLAVLREKFQQGSLPSLKNLAQQYDVPVNSAHDASGDVATLQGLCYRLNVTANEIVRHAKHY</sequence>
<evidence type="ECO:0000256" key="3">
    <source>
        <dbReference type="ARBA" id="ARBA00022723"/>
    </source>
</evidence>
<dbReference type="SUPFAM" id="SSF53098">
    <property type="entry name" value="Ribonuclease H-like"/>
    <property type="match status" value="1"/>
</dbReference>
<comment type="cofactor">
    <cofactor evidence="1">
        <name>Mg(2+)</name>
        <dbReference type="ChEBI" id="CHEBI:18420"/>
    </cofactor>
</comment>
<dbReference type="SMART" id="SM00479">
    <property type="entry name" value="EXOIII"/>
    <property type="match status" value="1"/>
</dbReference>
<keyword evidence="9" id="KW-1185">Reference proteome</keyword>
<keyword evidence="2" id="KW-0540">Nuclease</keyword>
<dbReference type="GO" id="GO:0006308">
    <property type="term" value="P:DNA catabolic process"/>
    <property type="evidence" value="ECO:0007669"/>
    <property type="project" value="TreeGrafter"/>
</dbReference>
<evidence type="ECO:0000313" key="11">
    <source>
        <dbReference type="RefSeq" id="XP_052130813.1"/>
    </source>
</evidence>
<dbReference type="InterPro" id="IPR036397">
    <property type="entry name" value="RNaseH_sf"/>
</dbReference>
<evidence type="ECO:0000256" key="6">
    <source>
        <dbReference type="ARBA" id="ARBA00022842"/>
    </source>
</evidence>
<name>A0A9C6XTR3_FRAOC</name>
<dbReference type="RefSeq" id="XP_052130812.1">
    <property type="nucleotide sequence ID" value="XM_052274852.1"/>
</dbReference>
<keyword evidence="5" id="KW-0269">Exonuclease</keyword>
<dbReference type="GO" id="GO:0046872">
    <property type="term" value="F:metal ion binding"/>
    <property type="evidence" value="ECO:0007669"/>
    <property type="project" value="UniProtKB-KW"/>
</dbReference>
<dbReference type="PANTHER" id="PTHR13058:SF19">
    <property type="entry name" value="LD40940P"/>
    <property type="match status" value="1"/>
</dbReference>
<dbReference type="KEGG" id="foc:113217918"/>
<dbReference type="GeneID" id="113217918"/>
<dbReference type="Gene3D" id="3.30.420.10">
    <property type="entry name" value="Ribonuclease H-like superfamily/Ribonuclease H"/>
    <property type="match status" value="1"/>
</dbReference>
<keyword evidence="3" id="KW-0479">Metal-binding</keyword>
<dbReference type="GO" id="GO:0008296">
    <property type="term" value="F:3'-5'-DNA exonuclease activity"/>
    <property type="evidence" value="ECO:0007669"/>
    <property type="project" value="TreeGrafter"/>
</dbReference>
<dbReference type="InterPro" id="IPR040393">
    <property type="entry name" value="TREX1/2"/>
</dbReference>
<dbReference type="InterPro" id="IPR013520">
    <property type="entry name" value="Ribonucl_H"/>
</dbReference>
<reference evidence="10 11" key="2">
    <citation type="submission" date="2025-04" db="UniProtKB">
        <authorList>
            <consortium name="RefSeq"/>
        </authorList>
    </citation>
    <scope>IDENTIFICATION</scope>
    <source>
        <tissue evidence="10 11">Whole organism</tissue>
    </source>
</reference>
<dbReference type="OrthoDB" id="7692185at2759"/>
<keyword evidence="4" id="KW-0378">Hydrolase</keyword>
<dbReference type="RefSeq" id="XP_052130813.1">
    <property type="nucleotide sequence ID" value="XM_052274853.1"/>
</dbReference>
<dbReference type="InterPro" id="IPR012337">
    <property type="entry name" value="RNaseH-like_sf"/>
</dbReference>
<evidence type="ECO:0000259" key="8">
    <source>
        <dbReference type="SMART" id="SM00479"/>
    </source>
</evidence>
<evidence type="ECO:0000313" key="10">
    <source>
        <dbReference type="RefSeq" id="XP_052130812.1"/>
    </source>
</evidence>
<evidence type="ECO:0000313" key="9">
    <source>
        <dbReference type="Proteomes" id="UP000504606"/>
    </source>
</evidence>
<evidence type="ECO:0000256" key="1">
    <source>
        <dbReference type="ARBA" id="ARBA00001946"/>
    </source>
</evidence>
<protein>
    <submittedName>
        <fullName evidence="10 11">Uncharacterized protein LOC113217918</fullName>
    </submittedName>
</protein>
<dbReference type="AlphaFoldDB" id="A0A9C6XTR3"/>
<dbReference type="PANTHER" id="PTHR13058">
    <property type="entry name" value="THREE PRIME REPAIR EXONUCLEASE 1, 2"/>
    <property type="match status" value="1"/>
</dbReference>
<evidence type="ECO:0000256" key="4">
    <source>
        <dbReference type="ARBA" id="ARBA00022801"/>
    </source>
</evidence>
<dbReference type="Pfam" id="PF00929">
    <property type="entry name" value="RNase_T"/>
    <property type="match status" value="1"/>
</dbReference>
<dbReference type="CDD" id="cd06127">
    <property type="entry name" value="DEDDh"/>
    <property type="match status" value="1"/>
</dbReference>
<comment type="similarity">
    <text evidence="7">Belongs to the exonuclease superfamily. TREX family.</text>
</comment>
<feature type="domain" description="Exonuclease" evidence="8">
    <location>
        <begin position="6"/>
        <end position="183"/>
    </location>
</feature>
<evidence type="ECO:0000256" key="7">
    <source>
        <dbReference type="ARBA" id="ARBA00025769"/>
    </source>
</evidence>
<evidence type="ECO:0000256" key="2">
    <source>
        <dbReference type="ARBA" id="ARBA00022722"/>
    </source>
</evidence>
<keyword evidence="6" id="KW-0460">Magnesium</keyword>
<dbReference type="GO" id="GO:0005737">
    <property type="term" value="C:cytoplasm"/>
    <property type="evidence" value="ECO:0007669"/>
    <property type="project" value="TreeGrafter"/>
</dbReference>
<evidence type="ECO:0000256" key="5">
    <source>
        <dbReference type="ARBA" id="ARBA00022839"/>
    </source>
</evidence>
<accession>A0A9C6XTR3</accession>
<proteinExistence type="inferred from homology"/>
<organism evidence="9 11">
    <name type="scientific">Frankliniella occidentalis</name>
    <name type="common">Western flower thrips</name>
    <name type="synonym">Euthrips occidentalis</name>
    <dbReference type="NCBI Taxonomy" id="133901"/>
    <lineage>
        <taxon>Eukaryota</taxon>
        <taxon>Metazoa</taxon>
        <taxon>Ecdysozoa</taxon>
        <taxon>Arthropoda</taxon>
        <taxon>Hexapoda</taxon>
        <taxon>Insecta</taxon>
        <taxon>Pterygota</taxon>
        <taxon>Neoptera</taxon>
        <taxon>Paraneoptera</taxon>
        <taxon>Thysanoptera</taxon>
        <taxon>Terebrantia</taxon>
        <taxon>Thripoidea</taxon>
        <taxon>Thripidae</taxon>
        <taxon>Frankliniella</taxon>
    </lineage>
</organism>
<dbReference type="Proteomes" id="UP000504606">
    <property type="component" value="Unplaced"/>
</dbReference>
<gene>
    <name evidence="10 11" type="primary">LOC113217918</name>
</gene>